<feature type="transmembrane region" description="Helical" evidence="6">
    <location>
        <begin position="191"/>
        <end position="214"/>
    </location>
</feature>
<name>A0AA39GKN9_SARSR</name>
<reference evidence="7" key="1">
    <citation type="submission" date="2022-10" db="EMBL/GenBank/DDBJ databases">
        <title>Determination and structural analysis of whole genome sequence of Sarocladium strictum F4-1.</title>
        <authorList>
            <person name="Hu L."/>
            <person name="Jiang Y."/>
        </authorList>
    </citation>
    <scope>NUCLEOTIDE SEQUENCE</scope>
    <source>
        <strain evidence="7">F4-1</strain>
    </source>
</reference>
<gene>
    <name evidence="7" type="ORF">NLU13_2697</name>
</gene>
<feature type="transmembrane region" description="Helical" evidence="6">
    <location>
        <begin position="369"/>
        <end position="391"/>
    </location>
</feature>
<dbReference type="PANTHER" id="PTHR45649:SF14">
    <property type="entry name" value="GABA PERMEASE"/>
    <property type="match status" value="1"/>
</dbReference>
<evidence type="ECO:0000256" key="6">
    <source>
        <dbReference type="SAM" id="Phobius"/>
    </source>
</evidence>
<feature type="transmembrane region" description="Helical" evidence="6">
    <location>
        <begin position="160"/>
        <end position="179"/>
    </location>
</feature>
<dbReference type="FunFam" id="1.20.1740.10:FF:000046">
    <property type="entry name" value="Amino-acid permease, putative"/>
    <property type="match status" value="1"/>
</dbReference>
<feature type="transmembrane region" description="Helical" evidence="6">
    <location>
        <begin position="325"/>
        <end position="348"/>
    </location>
</feature>
<keyword evidence="3 6" id="KW-0812">Transmembrane</keyword>
<feature type="transmembrane region" description="Helical" evidence="6">
    <location>
        <begin position="472"/>
        <end position="491"/>
    </location>
</feature>
<keyword evidence="5 6" id="KW-0472">Membrane</keyword>
<organism evidence="7 8">
    <name type="scientific">Sarocladium strictum</name>
    <name type="common">Black bundle disease fungus</name>
    <name type="synonym">Acremonium strictum</name>
    <dbReference type="NCBI Taxonomy" id="5046"/>
    <lineage>
        <taxon>Eukaryota</taxon>
        <taxon>Fungi</taxon>
        <taxon>Dikarya</taxon>
        <taxon>Ascomycota</taxon>
        <taxon>Pezizomycotina</taxon>
        <taxon>Sordariomycetes</taxon>
        <taxon>Hypocreomycetidae</taxon>
        <taxon>Hypocreales</taxon>
        <taxon>Sarocladiaceae</taxon>
        <taxon>Sarocladium</taxon>
    </lineage>
</organism>
<feature type="transmembrane region" description="Helical" evidence="6">
    <location>
        <begin position="113"/>
        <end position="140"/>
    </location>
</feature>
<dbReference type="InterPro" id="IPR002293">
    <property type="entry name" value="AA/rel_permease1"/>
</dbReference>
<feature type="transmembrane region" description="Helical" evidence="6">
    <location>
        <begin position="397"/>
        <end position="418"/>
    </location>
</feature>
<evidence type="ECO:0000256" key="3">
    <source>
        <dbReference type="ARBA" id="ARBA00022692"/>
    </source>
</evidence>
<evidence type="ECO:0000256" key="5">
    <source>
        <dbReference type="ARBA" id="ARBA00023136"/>
    </source>
</evidence>
<keyword evidence="2" id="KW-0813">Transport</keyword>
<keyword evidence="8" id="KW-1185">Reference proteome</keyword>
<feature type="transmembrane region" description="Helical" evidence="6">
    <location>
        <begin position="70"/>
        <end position="92"/>
    </location>
</feature>
<dbReference type="Proteomes" id="UP001175261">
    <property type="component" value="Unassembled WGS sequence"/>
</dbReference>
<dbReference type="GO" id="GO:0015101">
    <property type="term" value="F:organic cation transmembrane transporter activity"/>
    <property type="evidence" value="ECO:0007669"/>
    <property type="project" value="UniProtKB-ARBA"/>
</dbReference>
<feature type="transmembrane region" description="Helical" evidence="6">
    <location>
        <begin position="438"/>
        <end position="460"/>
    </location>
</feature>
<comment type="caution">
    <text evidence="7">The sequence shown here is derived from an EMBL/GenBank/DDBJ whole genome shotgun (WGS) entry which is preliminary data.</text>
</comment>
<evidence type="ECO:0000256" key="4">
    <source>
        <dbReference type="ARBA" id="ARBA00022989"/>
    </source>
</evidence>
<evidence type="ECO:0000313" key="7">
    <source>
        <dbReference type="EMBL" id="KAK0389122.1"/>
    </source>
</evidence>
<dbReference type="EMBL" id="JAPDFR010000002">
    <property type="protein sequence ID" value="KAK0389122.1"/>
    <property type="molecule type" value="Genomic_DNA"/>
</dbReference>
<dbReference type="Gene3D" id="1.20.1740.10">
    <property type="entry name" value="Amino acid/polyamine transporter I"/>
    <property type="match status" value="1"/>
</dbReference>
<proteinExistence type="predicted"/>
<evidence type="ECO:0000256" key="1">
    <source>
        <dbReference type="ARBA" id="ARBA00004141"/>
    </source>
</evidence>
<keyword evidence="4 6" id="KW-1133">Transmembrane helix</keyword>
<feature type="transmembrane region" description="Helical" evidence="6">
    <location>
        <begin position="270"/>
        <end position="293"/>
    </location>
</feature>
<dbReference type="PANTHER" id="PTHR45649">
    <property type="entry name" value="AMINO-ACID PERMEASE BAT1"/>
    <property type="match status" value="1"/>
</dbReference>
<dbReference type="GO" id="GO:0016020">
    <property type="term" value="C:membrane"/>
    <property type="evidence" value="ECO:0007669"/>
    <property type="project" value="UniProtKB-SubCell"/>
</dbReference>
<feature type="transmembrane region" description="Helical" evidence="6">
    <location>
        <begin position="37"/>
        <end position="58"/>
    </location>
</feature>
<evidence type="ECO:0000256" key="2">
    <source>
        <dbReference type="ARBA" id="ARBA00022448"/>
    </source>
</evidence>
<dbReference type="Pfam" id="PF13520">
    <property type="entry name" value="AA_permease_2"/>
    <property type="match status" value="1"/>
</dbReference>
<accession>A0AA39GKN9</accession>
<protein>
    <submittedName>
        <fullName evidence="7">Uncharacterized protein</fullName>
    </submittedName>
</protein>
<evidence type="ECO:0000313" key="8">
    <source>
        <dbReference type="Proteomes" id="UP001175261"/>
    </source>
</evidence>
<dbReference type="PIRSF" id="PIRSF006060">
    <property type="entry name" value="AA_transporter"/>
    <property type="match status" value="1"/>
</dbReference>
<dbReference type="AlphaFoldDB" id="A0AA39GKN9"/>
<comment type="subcellular location">
    <subcellularLocation>
        <location evidence="1">Membrane</location>
        <topology evidence="1">Multi-pass membrane protein</topology>
    </subcellularLocation>
</comment>
<sequence length="528" mass="56623">MADNVRKGSRVDNVIARDAAQLAALGHDQQLERNFSFFAMLGLAFSVLNSWPALAASLSIGLPSGGPATIIWGLITAGLGSLTLAASNAEFLSSYPTSAGQYHWAAIITPRRWVPIVSWITGWINVSGWVALSASAGVLGGQLLLGIITMYDPDFAPKQWHFFLVFLLYSFLGFFLNLFTGTGLPVVTKSALVWSMCGFVATTITVLVCGAPEFRPASFVFGTLINTTGWPDGVDWLLGLLQGGISLTGFDAVAHMIEEIPNPCVRGPRIMVLCVFVGVATGLIFQICLLFIIRDVDAVVSSKTGPLIEIYLQATDSKAGTVCLVLFPIVCIVFACVGIMATSTRMVYAFARDRGLPFSHVFARVHPRLGIPVNALLLTNAVVVIFGLIYLGSSSALNAILSASVVALSVSYAVAPAINCLQGRKKLLASRPFKLPEWLGWTCNLFGIVYTVVTTIFLLFPPVKDVTADTMNYAVVAFAVLIIISGIQWFVDGRHNFTGPTFDEAAFTSVEGIVDVETSHTEIPATKP</sequence>